<keyword evidence="3" id="KW-0677">Repeat</keyword>
<dbReference type="InterPro" id="IPR036875">
    <property type="entry name" value="Znf_CCHC_sf"/>
</dbReference>
<comment type="subcellular location">
    <subcellularLocation>
        <location evidence="1">Nucleus</location>
    </subcellularLocation>
</comment>
<feature type="compositionally biased region" description="Low complexity" evidence="10">
    <location>
        <begin position="416"/>
        <end position="425"/>
    </location>
</feature>
<feature type="compositionally biased region" description="Polar residues" evidence="10">
    <location>
        <begin position="314"/>
        <end position="324"/>
    </location>
</feature>
<dbReference type="Proteomes" id="UP000823941">
    <property type="component" value="Chromosome 5"/>
</dbReference>
<keyword evidence="5" id="KW-0862">Zinc</keyword>
<feature type="compositionally biased region" description="Basic and acidic residues" evidence="10">
    <location>
        <begin position="1119"/>
        <end position="1129"/>
    </location>
</feature>
<proteinExistence type="predicted"/>
<dbReference type="InterPro" id="IPR001878">
    <property type="entry name" value="Znf_CCHC"/>
</dbReference>
<evidence type="ECO:0000256" key="6">
    <source>
        <dbReference type="ARBA" id="ARBA00023242"/>
    </source>
</evidence>
<dbReference type="Gene3D" id="4.10.60.10">
    <property type="entry name" value="Zinc finger, CCHC-type"/>
    <property type="match status" value="2"/>
</dbReference>
<dbReference type="PROSITE" id="PS50158">
    <property type="entry name" value="ZF_CCHC"/>
    <property type="match status" value="2"/>
</dbReference>
<reference evidence="12 13" key="1">
    <citation type="submission" date="2021-06" db="EMBL/GenBank/DDBJ databases">
        <title>A haploid diamondback moth (Plutella xylostella L.) genome assembly resolves 31 chromosomes and identifies a diamide resistance mutation.</title>
        <authorList>
            <person name="Ward C.M."/>
            <person name="Perry K.D."/>
            <person name="Baker G."/>
            <person name="Powis K."/>
            <person name="Heckel D.G."/>
            <person name="Baxter S.W."/>
        </authorList>
    </citation>
    <scope>NUCLEOTIDE SEQUENCE [LARGE SCALE GENOMIC DNA]</scope>
    <source>
        <strain evidence="12 13">LV</strain>
        <tissue evidence="12">Single pupa</tissue>
    </source>
</reference>
<keyword evidence="2" id="KW-0479">Metal-binding</keyword>
<feature type="compositionally biased region" description="Basic residues" evidence="10">
    <location>
        <begin position="343"/>
        <end position="353"/>
    </location>
</feature>
<dbReference type="EMBL" id="JAHIBW010000005">
    <property type="protein sequence ID" value="KAG7310377.1"/>
    <property type="molecule type" value="Genomic_DNA"/>
</dbReference>
<evidence type="ECO:0000256" key="7">
    <source>
        <dbReference type="ARBA" id="ARBA00041190"/>
    </source>
</evidence>
<evidence type="ECO:0000256" key="4">
    <source>
        <dbReference type="ARBA" id="ARBA00022771"/>
    </source>
</evidence>
<accession>A0ABQ7QZC6</accession>
<dbReference type="PANTHER" id="PTHR46543">
    <property type="entry name" value="ZINC FINGER CCHC DOMAIN-CONTAINING PROTEIN 7"/>
    <property type="match status" value="1"/>
</dbReference>
<comment type="caution">
    <text evidence="12">The sequence shown here is derived from an EMBL/GenBank/DDBJ whole genome shotgun (WGS) entry which is preliminary data.</text>
</comment>
<evidence type="ECO:0000313" key="13">
    <source>
        <dbReference type="Proteomes" id="UP000823941"/>
    </source>
</evidence>
<evidence type="ECO:0000256" key="2">
    <source>
        <dbReference type="ARBA" id="ARBA00022723"/>
    </source>
</evidence>
<organism evidence="12 13">
    <name type="scientific">Plutella xylostella</name>
    <name type="common">Diamondback moth</name>
    <name type="synonym">Plutella maculipennis</name>
    <dbReference type="NCBI Taxonomy" id="51655"/>
    <lineage>
        <taxon>Eukaryota</taxon>
        <taxon>Metazoa</taxon>
        <taxon>Ecdysozoa</taxon>
        <taxon>Arthropoda</taxon>
        <taxon>Hexapoda</taxon>
        <taxon>Insecta</taxon>
        <taxon>Pterygota</taxon>
        <taxon>Neoptera</taxon>
        <taxon>Endopterygota</taxon>
        <taxon>Lepidoptera</taxon>
        <taxon>Glossata</taxon>
        <taxon>Ditrysia</taxon>
        <taxon>Yponomeutoidea</taxon>
        <taxon>Plutellidae</taxon>
        <taxon>Plutella</taxon>
    </lineage>
</organism>
<evidence type="ECO:0000313" key="12">
    <source>
        <dbReference type="EMBL" id="KAG7310377.1"/>
    </source>
</evidence>
<feature type="compositionally biased region" description="Basic and acidic residues" evidence="10">
    <location>
        <begin position="229"/>
        <end position="241"/>
    </location>
</feature>
<feature type="compositionally biased region" description="Basic and acidic residues" evidence="10">
    <location>
        <begin position="140"/>
        <end position="150"/>
    </location>
</feature>
<keyword evidence="6" id="KW-0539">Nucleus</keyword>
<evidence type="ECO:0000256" key="10">
    <source>
        <dbReference type="SAM" id="MobiDB-lite"/>
    </source>
</evidence>
<feature type="region of interest" description="Disordered" evidence="10">
    <location>
        <begin position="23"/>
        <end position="161"/>
    </location>
</feature>
<dbReference type="InterPro" id="IPR051644">
    <property type="entry name" value="TRAMP_AT-DNA-binding"/>
</dbReference>
<dbReference type="SMART" id="SM00343">
    <property type="entry name" value="ZnF_C2HC"/>
    <property type="match status" value="3"/>
</dbReference>
<gene>
    <name evidence="12" type="ORF">JYU34_003151</name>
</gene>
<dbReference type="PANTHER" id="PTHR46543:SF1">
    <property type="entry name" value="ZINC FINGER CCHC DOMAIN-CONTAINING PROTEIN 7"/>
    <property type="match status" value="1"/>
</dbReference>
<evidence type="ECO:0000256" key="1">
    <source>
        <dbReference type="ARBA" id="ARBA00004123"/>
    </source>
</evidence>
<feature type="compositionally biased region" description="Low complexity" evidence="10">
    <location>
        <begin position="399"/>
        <end position="409"/>
    </location>
</feature>
<keyword evidence="4 9" id="KW-0863">Zinc-finger</keyword>
<feature type="domain" description="CCHC-type" evidence="11">
    <location>
        <begin position="615"/>
        <end position="630"/>
    </location>
</feature>
<feature type="compositionally biased region" description="Polar residues" evidence="10">
    <location>
        <begin position="23"/>
        <end position="35"/>
    </location>
</feature>
<feature type="region of interest" description="Disordered" evidence="10">
    <location>
        <begin position="274"/>
        <end position="456"/>
    </location>
</feature>
<feature type="compositionally biased region" description="Low complexity" evidence="10">
    <location>
        <begin position="250"/>
        <end position="261"/>
    </location>
</feature>
<evidence type="ECO:0000256" key="9">
    <source>
        <dbReference type="PROSITE-ProRule" id="PRU00047"/>
    </source>
</evidence>
<protein>
    <recommendedName>
        <fullName evidence="7">Zinc finger CCHC domain-containing protein 7</fullName>
    </recommendedName>
    <alternativeName>
        <fullName evidence="8">TRAMP-like complex RNA-binding factor ZCCHC7</fullName>
    </alternativeName>
</protein>
<feature type="region of interest" description="Disordered" evidence="10">
    <location>
        <begin position="757"/>
        <end position="849"/>
    </location>
</feature>
<feature type="region of interest" description="Disordered" evidence="10">
    <location>
        <begin position="1110"/>
        <end position="1129"/>
    </location>
</feature>
<feature type="compositionally biased region" description="Polar residues" evidence="10">
    <location>
        <begin position="73"/>
        <end position="130"/>
    </location>
</feature>
<keyword evidence="13" id="KW-1185">Reference proteome</keyword>
<name>A0ABQ7QZC6_PLUXY</name>
<evidence type="ECO:0000256" key="8">
    <source>
        <dbReference type="ARBA" id="ARBA00043023"/>
    </source>
</evidence>
<evidence type="ECO:0000256" key="5">
    <source>
        <dbReference type="ARBA" id="ARBA00022833"/>
    </source>
</evidence>
<evidence type="ECO:0000256" key="3">
    <source>
        <dbReference type="ARBA" id="ARBA00022737"/>
    </source>
</evidence>
<feature type="region of interest" description="Disordered" evidence="10">
    <location>
        <begin position="200"/>
        <end position="261"/>
    </location>
</feature>
<evidence type="ECO:0000259" key="11">
    <source>
        <dbReference type="PROSITE" id="PS50158"/>
    </source>
</evidence>
<feature type="domain" description="CCHC-type" evidence="11">
    <location>
        <begin position="658"/>
        <end position="673"/>
    </location>
</feature>
<feature type="compositionally biased region" description="Polar residues" evidence="10">
    <location>
        <begin position="370"/>
        <end position="390"/>
    </location>
</feature>
<feature type="compositionally biased region" description="Low complexity" evidence="10">
    <location>
        <begin position="60"/>
        <end position="72"/>
    </location>
</feature>
<feature type="compositionally biased region" description="Basic and acidic residues" evidence="10">
    <location>
        <begin position="795"/>
        <end position="816"/>
    </location>
</feature>
<sequence length="1211" mass="135230">MEEELNEDELEERLYAMIHYADDSQQQVEPSGQNDSLEEIVAGAPRSTVRRYWRTSGDAPPNNNPFQKVNNNRDVGNVSSKTINTPTNKTVDTPSNKTVNTPSNKTVNTPSNKTVNTPSNKEVSTPTVTDKPTMKPLIQKPKEEKKEVKESPPPSTVDMSIFSSPITCNIKTTVKNIENDTPVFHLESSDEDEVIEVELPPKQTITIESSDEDELTVVNPPHSQQSPNKPEKAKTGKRAAEDDASQSREVSASPVPSVVSSVSDEFIRGDCIAWNISSRRPDNPSFDFSLHGSDLLDTPSRSKKKKKNKDKAASTPQTSDTPTVLATPPKKSNETECFATPKNKSKSKKRKSKTYAVSEHSIPNADVYDSDSNQSVDQTKKNSYSVTDKSLPNPDVYESDSSQSSVVRSLNKNLTSKPMSSPSSSDAKPQPVAKKATGGAPAAPTPQRGDKETSEIVDLTDDSVVIDNVVNVDDTIEENIVMANVTGFEESSDYDDHQSVSLYPSSGRLGSTKVPAILSEDLDFDNLKRNEKVCKKRRYSVTTLRADMEKFYNESWGGEDFNHKEILKTMSRDKSLWEIDPKDRMPTPSKRKITCNYCNRVGHRDDTCRQKPAVCHMCGGAGHYEPRCPNKICVNCGTPNYMYSTSCGACHGWAARACAECGQAGHAAAACPDLWRRYHHTIDNNTPLVQLRGAKKHSQQFCSGCARRGHLVHCCRLSLPFSGLPINSPYVVNYRPLYPPTQYQHPFVPQAMTPKNFERNKRQSKSPMVSEGPVSKKRNMSITEDKIGSSPAIDSNRKSIDGSEPRDATPKARVDSENTAVSSVAEESSKAPDYIRITPASANNHDKQGQMIQDNEVSDTSDVVTSARIYVSSDIIDKLKTDEGQAWVTQTSQEHGVTVSHSEVNCFLNIKGKFANQEAFQTALRDWTNTRPVTQSQSTEAVVEIDDQSYLSDNIPKNKNNVLRKLRKAFESLKEDIGDPKKLFSELNYFRTNHSKLLKQRVISPKQLHNSKTNINEMLKKLNMVLLGQAGLADGPAHLRELHSLQEKITNFRNKNIPLDLRKEVGQHFHSIFTATPRDDYQDLLDKYYVSRQTPKISKKQKKAFKMPKIFNPSQPMQDNRKGETERQGGGDIKRVRVAQKTMSKLTFFHRRLVRAQPINAGLKKARTELVRKLHKQISAMDSSEQLNAKTLKKMKKLQAQAGQFLRNNVM</sequence>
<dbReference type="SUPFAM" id="SSF57756">
    <property type="entry name" value="Retrovirus zinc finger-like domains"/>
    <property type="match status" value="1"/>
</dbReference>
<feature type="compositionally biased region" description="Low complexity" evidence="10">
    <location>
        <begin position="433"/>
        <end position="446"/>
    </location>
</feature>